<dbReference type="InterPro" id="IPR032710">
    <property type="entry name" value="NTF2-like_dom_sf"/>
</dbReference>
<dbReference type="InterPro" id="IPR036388">
    <property type="entry name" value="WH-like_DNA-bd_sf"/>
</dbReference>
<organism evidence="2 3">
    <name type="scientific">Vibrio caribbeanicus ATCC BAA-2122</name>
    <dbReference type="NCBI Taxonomy" id="796620"/>
    <lineage>
        <taxon>Bacteria</taxon>
        <taxon>Pseudomonadati</taxon>
        <taxon>Pseudomonadota</taxon>
        <taxon>Gammaproteobacteria</taxon>
        <taxon>Vibrionales</taxon>
        <taxon>Vibrionaceae</taxon>
        <taxon>Vibrio</taxon>
    </lineage>
</organism>
<dbReference type="GO" id="GO:0030638">
    <property type="term" value="P:polyketide metabolic process"/>
    <property type="evidence" value="ECO:0007669"/>
    <property type="project" value="InterPro"/>
</dbReference>
<dbReference type="STRING" id="796620.VIBC2010_19730"/>
<comment type="caution">
    <text evidence="2">The sequence shown here is derived from an EMBL/GenBank/DDBJ whole genome shotgun (WGS) entry which is preliminary data.</text>
</comment>
<feature type="domain" description="HTH luxR-type" evidence="1">
    <location>
        <begin position="157"/>
        <end position="214"/>
    </location>
</feature>
<name>E3BIV6_9VIBR</name>
<dbReference type="SMART" id="SM00421">
    <property type="entry name" value="HTH_LUXR"/>
    <property type="match status" value="1"/>
</dbReference>
<accession>E3BIV6</accession>
<dbReference type="EMBL" id="AEIU01000068">
    <property type="protein sequence ID" value="EFP96882.1"/>
    <property type="molecule type" value="Genomic_DNA"/>
</dbReference>
<dbReference type="Gene3D" id="3.10.450.50">
    <property type="match status" value="1"/>
</dbReference>
<keyword evidence="3" id="KW-1185">Reference proteome</keyword>
<dbReference type="GO" id="GO:0006355">
    <property type="term" value="P:regulation of DNA-templated transcription"/>
    <property type="evidence" value="ECO:0007669"/>
    <property type="project" value="InterPro"/>
</dbReference>
<dbReference type="Gene3D" id="1.10.10.10">
    <property type="entry name" value="Winged helix-like DNA-binding domain superfamily/Winged helix DNA-binding domain"/>
    <property type="match status" value="1"/>
</dbReference>
<protein>
    <submittedName>
        <fullName evidence="2">Regulatory protein, LuxR</fullName>
    </submittedName>
</protein>
<sequence>MKHRDPKIRLAKNFMEHVWLERSHEGLDEFLSSKVLVKSPVKQNVGVDTLESAFSVWFRGFPCLRYREKKIQIIDDRVNIDWEVTGNHLGKFFGFTATGKPVQYSGNTELVMFDGKIHLYSADVKLSSVIQQISPDAIVTPPTAGDDIHMRVNQILALNLTKRQIDCLALLCLRCDNSIISSKLNISYNTFRTHIERTLPFIGLSSKKEVFDWALSNHVLELLIHIALEKVR</sequence>
<dbReference type="Pfam" id="PF00196">
    <property type="entry name" value="GerE"/>
    <property type="match status" value="1"/>
</dbReference>
<dbReference type="Pfam" id="PF07366">
    <property type="entry name" value="SnoaL"/>
    <property type="match status" value="1"/>
</dbReference>
<gene>
    <name evidence="2" type="ORF">VIBC2010_19730</name>
</gene>
<evidence type="ECO:0000259" key="1">
    <source>
        <dbReference type="SMART" id="SM00421"/>
    </source>
</evidence>
<dbReference type="SUPFAM" id="SSF54427">
    <property type="entry name" value="NTF2-like"/>
    <property type="match status" value="1"/>
</dbReference>
<dbReference type="InterPro" id="IPR009959">
    <property type="entry name" value="Cyclase_SnoaL-like"/>
</dbReference>
<dbReference type="RefSeq" id="WP_009600943.1">
    <property type="nucleotide sequence ID" value="NZ_AEIU01000068.1"/>
</dbReference>
<reference evidence="2 3" key="1">
    <citation type="journal article" date="2012" name="Int. J. Syst. Evol. Microbiol.">
        <title>Vibrio caribbeanicus sp. nov., isolated from the marine sponge Scleritoderma cyanea.</title>
        <authorList>
            <person name="Hoffmann M."/>
            <person name="Monday S.R."/>
            <person name="Allard M.W."/>
            <person name="Strain E.A."/>
            <person name="Whittaker P."/>
            <person name="Naum M."/>
            <person name="McCarthy P.J."/>
            <person name="Lopez J.V."/>
            <person name="Fischer M."/>
            <person name="Brown E.W."/>
        </authorList>
    </citation>
    <scope>NUCLEOTIDE SEQUENCE [LARGE SCALE GENOMIC DNA]</scope>
    <source>
        <strain evidence="2 3">ATCC BAA-2122</strain>
    </source>
</reference>
<evidence type="ECO:0000313" key="2">
    <source>
        <dbReference type="EMBL" id="EFP96882.1"/>
    </source>
</evidence>
<dbReference type="SUPFAM" id="SSF46894">
    <property type="entry name" value="C-terminal effector domain of the bipartite response regulators"/>
    <property type="match status" value="1"/>
</dbReference>
<dbReference type="eggNOG" id="COG2197">
    <property type="taxonomic scope" value="Bacteria"/>
</dbReference>
<dbReference type="GO" id="GO:0003677">
    <property type="term" value="F:DNA binding"/>
    <property type="evidence" value="ECO:0007669"/>
    <property type="project" value="InterPro"/>
</dbReference>
<evidence type="ECO:0000313" key="3">
    <source>
        <dbReference type="Proteomes" id="UP000002943"/>
    </source>
</evidence>
<dbReference type="AlphaFoldDB" id="E3BIV6"/>
<dbReference type="InterPro" id="IPR016032">
    <property type="entry name" value="Sig_transdc_resp-reg_C-effctor"/>
</dbReference>
<dbReference type="InterPro" id="IPR000792">
    <property type="entry name" value="Tscrpt_reg_LuxR_C"/>
</dbReference>
<proteinExistence type="predicted"/>
<dbReference type="OrthoDB" id="129343at2"/>
<dbReference type="Proteomes" id="UP000002943">
    <property type="component" value="Unassembled WGS sequence"/>
</dbReference>